<sequence>MNSIAKRLTVGIASLLLHASLPADTETPLTIATASPAGVYHVVGRALCRTLSTPCRAQPSDGSSANLRALRRGELAFALVQSDLHQYATQGIEGFRQAGADTALRSVFSLHSEPFTLVVRRDADIASLEDLQRRSVNIGNPGSGQRSTMLRLMDARGWSRTTFRQVHDLPADQQSMELCHGNIDAMVYTVGHPNDSVAQAIRLCNAEIIDVSGTTIDLLVNAYPYFSYATIPAGLYGPDQPEIHTFGVKATLVTRADVDAEQVYRLVSEVFGAFTRFKATHPALGVLTPQVMIEEGLSAPLHDGALRYYRERGWIHDEALLPVRHEIRRGAALAGMAN</sequence>
<dbReference type="Pfam" id="PF16868">
    <property type="entry name" value="NMT1_3"/>
    <property type="match status" value="1"/>
</dbReference>
<evidence type="ECO:0000256" key="1">
    <source>
        <dbReference type="SAM" id="SignalP"/>
    </source>
</evidence>
<comment type="caution">
    <text evidence="2">The sequence shown here is derived from an EMBL/GenBank/DDBJ whole genome shotgun (WGS) entry which is preliminary data.</text>
</comment>
<dbReference type="Gene3D" id="3.40.190.10">
    <property type="entry name" value="Periplasmic binding protein-like II"/>
    <property type="match status" value="2"/>
</dbReference>
<dbReference type="RefSeq" id="WP_161422421.1">
    <property type="nucleotide sequence ID" value="NZ_JARWMY010000003.1"/>
</dbReference>
<proteinExistence type="predicted"/>
<dbReference type="AlphaFoldDB" id="A0A7X4VWP6"/>
<keyword evidence="1" id="KW-0732">Signal</keyword>
<gene>
    <name evidence="2" type="ORF">GRB80_02335</name>
</gene>
<evidence type="ECO:0000313" key="3">
    <source>
        <dbReference type="Proteomes" id="UP000448235"/>
    </source>
</evidence>
<dbReference type="CDD" id="cd13568">
    <property type="entry name" value="PBP2_TAXI_TRAP_like_3"/>
    <property type="match status" value="1"/>
</dbReference>
<organism evidence="2 3">
    <name type="scientific">Halomonas icarae</name>
    <dbReference type="NCBI Taxonomy" id="2691040"/>
    <lineage>
        <taxon>Bacteria</taxon>
        <taxon>Pseudomonadati</taxon>
        <taxon>Pseudomonadota</taxon>
        <taxon>Gammaproteobacteria</taxon>
        <taxon>Oceanospirillales</taxon>
        <taxon>Halomonadaceae</taxon>
        <taxon>Halomonas</taxon>
    </lineage>
</organism>
<dbReference type="EMBL" id="WUTS01000001">
    <property type="protein sequence ID" value="NAW11680.1"/>
    <property type="molecule type" value="Genomic_DNA"/>
</dbReference>
<reference evidence="2 3" key="1">
    <citation type="submission" date="2019-12" db="EMBL/GenBank/DDBJ databases">
        <title>Draft genome sequencing of Halomonas icarensis D1-1.</title>
        <authorList>
            <person name="Pandiyan K."/>
            <person name="Kushwaha P."/>
            <person name="Gowdham M."/>
            <person name="Chakdar H."/>
            <person name="Singh A."/>
            <person name="Kumar M."/>
            <person name="Saxena A.K."/>
        </authorList>
    </citation>
    <scope>NUCLEOTIDE SEQUENCE [LARGE SCALE GENOMIC DNA]</scope>
    <source>
        <strain evidence="2 3">D1-1</strain>
    </source>
</reference>
<evidence type="ECO:0000313" key="2">
    <source>
        <dbReference type="EMBL" id="NAW11680.1"/>
    </source>
</evidence>
<protein>
    <submittedName>
        <fullName evidence="2">TAXI family TRAP transporter solute-binding subunit</fullName>
    </submittedName>
</protein>
<feature type="signal peptide" evidence="1">
    <location>
        <begin position="1"/>
        <end position="23"/>
    </location>
</feature>
<dbReference type="SUPFAM" id="SSF53850">
    <property type="entry name" value="Periplasmic binding protein-like II"/>
    <property type="match status" value="1"/>
</dbReference>
<dbReference type="PANTHER" id="PTHR42941">
    <property type="entry name" value="SLL1037 PROTEIN"/>
    <property type="match status" value="1"/>
</dbReference>
<feature type="chain" id="PRO_5031038964" evidence="1">
    <location>
        <begin position="24"/>
        <end position="338"/>
    </location>
</feature>
<keyword evidence="3" id="KW-1185">Reference proteome</keyword>
<dbReference type="Proteomes" id="UP000448235">
    <property type="component" value="Unassembled WGS sequence"/>
</dbReference>
<dbReference type="InterPro" id="IPR011852">
    <property type="entry name" value="TRAP_TAXI"/>
</dbReference>
<dbReference type="NCBIfam" id="TIGR02122">
    <property type="entry name" value="TRAP_TAXI"/>
    <property type="match status" value="1"/>
</dbReference>
<dbReference type="PANTHER" id="PTHR42941:SF1">
    <property type="entry name" value="SLL1037 PROTEIN"/>
    <property type="match status" value="1"/>
</dbReference>
<accession>A0A7X4VWP6</accession>
<name>A0A7X4VWP6_9GAMM</name>